<dbReference type="EMBL" id="CAJVAS010000066">
    <property type="protein sequence ID" value="CAG7651969.1"/>
    <property type="molecule type" value="Genomic_DNA"/>
</dbReference>
<sequence length="67" mass="7642">MGDALQNDLAPNPSCIICGQAKEQGIMIISEFICEECETEMIRTDVSDVKYPFFIHQMKQIIYKKNA</sequence>
<dbReference type="AlphaFoldDB" id="A0A916K9B7"/>
<dbReference type="Proteomes" id="UP000693672">
    <property type="component" value="Unassembled WGS sequence"/>
</dbReference>
<reference evidence="1" key="1">
    <citation type="submission" date="2021-06" db="EMBL/GenBank/DDBJ databases">
        <authorList>
            <person name="Criscuolo A."/>
        </authorList>
    </citation>
    <scope>NUCLEOTIDE SEQUENCE</scope>
    <source>
        <strain evidence="1">CIP111600</strain>
    </source>
</reference>
<evidence type="ECO:0000313" key="1">
    <source>
        <dbReference type="EMBL" id="CAG7651969.1"/>
    </source>
</evidence>
<dbReference type="InterPro" id="IPR019700">
    <property type="entry name" value="Sigma-G_inhibitor_Gin"/>
</dbReference>
<proteinExistence type="predicted"/>
<comment type="caution">
    <text evidence="1">The sequence shown here is derived from an EMBL/GenBank/DDBJ whole genome shotgun (WGS) entry which is preliminary data.</text>
</comment>
<keyword evidence="2" id="KW-1185">Reference proteome</keyword>
<evidence type="ECO:0008006" key="3">
    <source>
        <dbReference type="Google" id="ProtNLM"/>
    </source>
</evidence>
<dbReference type="RefSeq" id="WP_218096089.1">
    <property type="nucleotide sequence ID" value="NZ_CAJVAS010000066.1"/>
</dbReference>
<protein>
    <recommendedName>
        <fullName evidence="3">Inhibitor of sigma-G Gin</fullName>
    </recommendedName>
</protein>
<organism evidence="1 2">
    <name type="scientific">Paenibacillus solanacearum</name>
    <dbReference type="NCBI Taxonomy" id="2048548"/>
    <lineage>
        <taxon>Bacteria</taxon>
        <taxon>Bacillati</taxon>
        <taxon>Bacillota</taxon>
        <taxon>Bacilli</taxon>
        <taxon>Bacillales</taxon>
        <taxon>Paenibacillaceae</taxon>
        <taxon>Paenibacillus</taxon>
    </lineage>
</organism>
<evidence type="ECO:0000313" key="2">
    <source>
        <dbReference type="Proteomes" id="UP000693672"/>
    </source>
</evidence>
<accession>A0A916K9B7</accession>
<dbReference type="Pfam" id="PF10764">
    <property type="entry name" value="Gin"/>
    <property type="match status" value="1"/>
</dbReference>
<name>A0A916K9B7_9BACL</name>
<gene>
    <name evidence="1" type="ORF">PAESOLCIP111_06429</name>
</gene>